<dbReference type="InterPro" id="IPR023198">
    <property type="entry name" value="PGP-like_dom2"/>
</dbReference>
<name>A0ABN2S1N0_9ACTN</name>
<dbReference type="InterPro" id="IPR036412">
    <property type="entry name" value="HAD-like_sf"/>
</dbReference>
<gene>
    <name evidence="1" type="ORF">GCM10009799_00040</name>
</gene>
<dbReference type="PANTHER" id="PTHR43481">
    <property type="entry name" value="FRUCTOSE-1-PHOSPHATE PHOSPHATASE"/>
    <property type="match status" value="1"/>
</dbReference>
<dbReference type="Gene3D" id="1.10.150.240">
    <property type="entry name" value="Putative phosphatase, domain 2"/>
    <property type="match status" value="1"/>
</dbReference>
<dbReference type="SUPFAM" id="SSF56784">
    <property type="entry name" value="HAD-like"/>
    <property type="match status" value="1"/>
</dbReference>
<dbReference type="PANTHER" id="PTHR43481:SF4">
    <property type="entry name" value="GLYCEROL-1-PHOSPHATE PHOSPHOHYDROLASE 1-RELATED"/>
    <property type="match status" value="1"/>
</dbReference>
<dbReference type="InterPro" id="IPR023214">
    <property type="entry name" value="HAD_sf"/>
</dbReference>
<dbReference type="SFLD" id="SFLDG01129">
    <property type="entry name" value="C1.5:_HAD__Beta-PGM__Phosphata"/>
    <property type="match status" value="1"/>
</dbReference>
<keyword evidence="1" id="KW-0378">Hydrolase</keyword>
<dbReference type="RefSeq" id="WP_344159148.1">
    <property type="nucleotide sequence ID" value="NZ_BAAAPC010000001.1"/>
</dbReference>
<dbReference type="SFLD" id="SFLDS00003">
    <property type="entry name" value="Haloacid_Dehalogenase"/>
    <property type="match status" value="1"/>
</dbReference>
<sequence>MSVLLDNIQAFLFDMDGVVVDSSEIIHQIYTRWAIRHGFDIDVISGNLQGGRTIDFLSKMDLAPESVVAHSQELRNEEVRTAHLVRALPGAHDLLAMLPPNRWAIVTSSVRDVAEARITQAGLPVPRVLVSADDVDTGKPSPKPYELAAFQLGARTEHCVVFEDSINGVLSANAALMRCVGVGEALTSAQPKQVCGTVFALGEVRVTQQHNGYRIFLDPDVR</sequence>
<dbReference type="Pfam" id="PF00702">
    <property type="entry name" value="Hydrolase"/>
    <property type="match status" value="1"/>
</dbReference>
<evidence type="ECO:0000313" key="1">
    <source>
        <dbReference type="EMBL" id="GAA1978877.1"/>
    </source>
</evidence>
<dbReference type="InterPro" id="IPR051806">
    <property type="entry name" value="HAD-like_SPP"/>
</dbReference>
<keyword evidence="2" id="KW-1185">Reference proteome</keyword>
<dbReference type="InterPro" id="IPR006439">
    <property type="entry name" value="HAD-SF_hydro_IA"/>
</dbReference>
<dbReference type="Gene3D" id="3.40.50.1000">
    <property type="entry name" value="HAD superfamily/HAD-like"/>
    <property type="match status" value="1"/>
</dbReference>
<dbReference type="Proteomes" id="UP001501585">
    <property type="component" value="Unassembled WGS sequence"/>
</dbReference>
<reference evidence="1 2" key="1">
    <citation type="journal article" date="2019" name="Int. J. Syst. Evol. Microbiol.">
        <title>The Global Catalogue of Microorganisms (GCM) 10K type strain sequencing project: providing services to taxonomists for standard genome sequencing and annotation.</title>
        <authorList>
            <consortium name="The Broad Institute Genomics Platform"/>
            <consortium name="The Broad Institute Genome Sequencing Center for Infectious Disease"/>
            <person name="Wu L."/>
            <person name="Ma J."/>
        </authorList>
    </citation>
    <scope>NUCLEOTIDE SEQUENCE [LARGE SCALE GENOMIC DNA]</scope>
    <source>
        <strain evidence="1 2">JCM 15313</strain>
    </source>
</reference>
<protein>
    <submittedName>
        <fullName evidence="1">HAD family hydrolase</fullName>
    </submittedName>
</protein>
<organism evidence="1 2">
    <name type="scientific">Nocardiopsis rhodophaea</name>
    <dbReference type="NCBI Taxonomy" id="280238"/>
    <lineage>
        <taxon>Bacteria</taxon>
        <taxon>Bacillati</taxon>
        <taxon>Actinomycetota</taxon>
        <taxon>Actinomycetes</taxon>
        <taxon>Streptosporangiales</taxon>
        <taxon>Nocardiopsidaceae</taxon>
        <taxon>Nocardiopsis</taxon>
    </lineage>
</organism>
<proteinExistence type="predicted"/>
<dbReference type="NCBIfam" id="TIGR01509">
    <property type="entry name" value="HAD-SF-IA-v3"/>
    <property type="match status" value="1"/>
</dbReference>
<dbReference type="GO" id="GO:0016787">
    <property type="term" value="F:hydrolase activity"/>
    <property type="evidence" value="ECO:0007669"/>
    <property type="project" value="UniProtKB-KW"/>
</dbReference>
<accession>A0ABN2S1N0</accession>
<dbReference type="EMBL" id="BAAAPC010000001">
    <property type="protein sequence ID" value="GAA1978877.1"/>
    <property type="molecule type" value="Genomic_DNA"/>
</dbReference>
<evidence type="ECO:0000313" key="2">
    <source>
        <dbReference type="Proteomes" id="UP001501585"/>
    </source>
</evidence>
<comment type="caution">
    <text evidence="1">The sequence shown here is derived from an EMBL/GenBank/DDBJ whole genome shotgun (WGS) entry which is preliminary data.</text>
</comment>